<dbReference type="Gene3D" id="3.10.50.40">
    <property type="match status" value="2"/>
</dbReference>
<protein>
    <recommendedName>
        <fullName evidence="6">Peptidyl-prolyl cis-trans isomerase</fullName>
        <ecNumber evidence="6">5.2.1.8</ecNumber>
    </recommendedName>
</protein>
<feature type="domain" description="PPIase FKBP-type" evidence="8">
    <location>
        <begin position="204"/>
        <end position="291"/>
    </location>
</feature>
<reference evidence="9 10" key="1">
    <citation type="submission" date="2019-02" db="EMBL/GenBank/DDBJ databases">
        <title>Genome of a new Bacteroidetes strain.</title>
        <authorList>
            <person name="Pitt A."/>
        </authorList>
    </citation>
    <scope>NUCLEOTIDE SEQUENCE [LARGE SCALE GENOMIC DNA]</scope>
    <source>
        <strain evidence="9 10">50C-KIRBA</strain>
    </source>
</reference>
<keyword evidence="7" id="KW-0732">Signal</keyword>
<dbReference type="SUPFAM" id="SSF54534">
    <property type="entry name" value="FKBP-like"/>
    <property type="match status" value="2"/>
</dbReference>
<evidence type="ECO:0000256" key="6">
    <source>
        <dbReference type="RuleBase" id="RU003915"/>
    </source>
</evidence>
<feature type="chain" id="PRO_5045538928" description="Peptidyl-prolyl cis-trans isomerase" evidence="7">
    <location>
        <begin position="18"/>
        <end position="292"/>
    </location>
</feature>
<dbReference type="PANTHER" id="PTHR43811">
    <property type="entry name" value="FKBP-TYPE PEPTIDYL-PROLYL CIS-TRANS ISOMERASE FKPA"/>
    <property type="match status" value="1"/>
</dbReference>
<dbReference type="EC" id="5.2.1.8" evidence="6"/>
<comment type="catalytic activity">
    <reaction evidence="1 5 6">
        <text>[protein]-peptidylproline (omega=180) = [protein]-peptidylproline (omega=0)</text>
        <dbReference type="Rhea" id="RHEA:16237"/>
        <dbReference type="Rhea" id="RHEA-COMP:10747"/>
        <dbReference type="Rhea" id="RHEA-COMP:10748"/>
        <dbReference type="ChEBI" id="CHEBI:83833"/>
        <dbReference type="ChEBI" id="CHEBI:83834"/>
        <dbReference type="EC" id="5.2.1.8"/>
    </reaction>
</comment>
<keyword evidence="4 5" id="KW-0413">Isomerase</keyword>
<keyword evidence="3 5" id="KW-0697">Rotamase</keyword>
<proteinExistence type="inferred from homology"/>
<accession>A0ABX0F2K3</accession>
<evidence type="ECO:0000256" key="7">
    <source>
        <dbReference type="SAM" id="SignalP"/>
    </source>
</evidence>
<dbReference type="Proteomes" id="UP001318301">
    <property type="component" value="Unassembled WGS sequence"/>
</dbReference>
<evidence type="ECO:0000256" key="5">
    <source>
        <dbReference type="PROSITE-ProRule" id="PRU00277"/>
    </source>
</evidence>
<comment type="similarity">
    <text evidence="2 6">Belongs to the FKBP-type PPIase family.</text>
</comment>
<dbReference type="InterPro" id="IPR001179">
    <property type="entry name" value="PPIase_FKBP_dom"/>
</dbReference>
<dbReference type="PROSITE" id="PS50059">
    <property type="entry name" value="FKBP_PPIASE"/>
    <property type="match status" value="1"/>
</dbReference>
<dbReference type="InterPro" id="IPR046357">
    <property type="entry name" value="PPIase_dom_sf"/>
</dbReference>
<gene>
    <name evidence="9" type="ORF">EWU23_12285</name>
</gene>
<evidence type="ECO:0000256" key="4">
    <source>
        <dbReference type="ARBA" id="ARBA00023235"/>
    </source>
</evidence>
<organism evidence="9 10">
    <name type="scientific">Aquirufa beregesia</name>
    <dbReference type="NCBI Taxonomy" id="2516556"/>
    <lineage>
        <taxon>Bacteria</taxon>
        <taxon>Pseudomonadati</taxon>
        <taxon>Bacteroidota</taxon>
        <taxon>Cytophagia</taxon>
        <taxon>Cytophagales</taxon>
        <taxon>Flectobacillaceae</taxon>
        <taxon>Aquirufa</taxon>
    </lineage>
</organism>
<feature type="signal peptide" evidence="7">
    <location>
        <begin position="1"/>
        <end position="17"/>
    </location>
</feature>
<dbReference type="PANTHER" id="PTHR43811:SF19">
    <property type="entry name" value="39 KDA FK506-BINDING NUCLEAR PROTEIN"/>
    <property type="match status" value="1"/>
</dbReference>
<name>A0ABX0F2K3_9BACT</name>
<dbReference type="EMBL" id="SEWW01000009">
    <property type="protein sequence ID" value="NGZ45254.1"/>
    <property type="molecule type" value="Genomic_DNA"/>
</dbReference>
<dbReference type="Pfam" id="PF00254">
    <property type="entry name" value="FKBP_C"/>
    <property type="match status" value="1"/>
</dbReference>
<evidence type="ECO:0000259" key="8">
    <source>
        <dbReference type="PROSITE" id="PS50059"/>
    </source>
</evidence>
<comment type="caution">
    <text evidence="9">The sequence shown here is derived from an EMBL/GenBank/DDBJ whole genome shotgun (WGS) entry which is preliminary data.</text>
</comment>
<evidence type="ECO:0000313" key="9">
    <source>
        <dbReference type="EMBL" id="NGZ45254.1"/>
    </source>
</evidence>
<evidence type="ECO:0000313" key="10">
    <source>
        <dbReference type="Proteomes" id="UP001318301"/>
    </source>
</evidence>
<keyword evidence="10" id="KW-1185">Reference proteome</keyword>
<sequence length="292" mass="32170">MYMMMVNRMFVRISAFLALTLGLGACLSNVELVDEIRAKENQAQIASYFSKQGQSPIAMENGAYYVVTKSNPVGELATKGDTLSVHYEFANLVTGQILDSTNRKLNSPYVYRYGFTNPVFSRLMAFVREGEQAVMALPGTAQDFPGLPAYTPMKVTIKYYKVRSQTDNINEFIAERGYNVTETTEEGLRFIQLAKGTGDIPATGKVVKIKYTGRFLNGFAFDGNMLKTDSLSVTIGGTQTVQGFQKGIEKMRLGEKAILVFPSTLGYGQSGSGSIPGYTPLMFEVYLAKINE</sequence>
<evidence type="ECO:0000256" key="3">
    <source>
        <dbReference type="ARBA" id="ARBA00023110"/>
    </source>
</evidence>
<evidence type="ECO:0000256" key="2">
    <source>
        <dbReference type="ARBA" id="ARBA00006577"/>
    </source>
</evidence>
<evidence type="ECO:0000256" key="1">
    <source>
        <dbReference type="ARBA" id="ARBA00000971"/>
    </source>
</evidence>